<evidence type="ECO:0000256" key="1">
    <source>
        <dbReference type="ARBA" id="ARBA00008452"/>
    </source>
</evidence>
<dbReference type="CDD" id="cd11355">
    <property type="entry name" value="AmyAc_Sucrose_phosphorylase"/>
    <property type="match status" value="1"/>
</dbReference>
<feature type="binding site" evidence="5">
    <location>
        <position position="61"/>
    </location>
    <ligand>
        <name>substrate</name>
    </ligand>
</feature>
<reference evidence="8" key="1">
    <citation type="submission" date="2024-07" db="EMBL/GenBank/DDBJ databases">
        <authorList>
            <person name="Yu S.T."/>
        </authorList>
    </citation>
    <scope>NUCLEOTIDE SEQUENCE</scope>
    <source>
        <strain evidence="8">R39</strain>
    </source>
</reference>
<comment type="similarity">
    <text evidence="1">Belongs to the glycosyl hydrolase 13 family. Sucrose phosphorylase subfamily.</text>
</comment>
<dbReference type="SMART" id="SM00642">
    <property type="entry name" value="Aamy"/>
    <property type="match status" value="1"/>
</dbReference>
<keyword evidence="2 8" id="KW-0328">Glycosyltransferase</keyword>
<feature type="active site" description="Proton donor" evidence="4">
    <location>
        <position position="243"/>
    </location>
</feature>
<accession>A0AB39QQC3</accession>
<evidence type="ECO:0000256" key="2">
    <source>
        <dbReference type="ARBA" id="ARBA00022676"/>
    </source>
</evidence>
<protein>
    <submittedName>
        <fullName evidence="8">Sucrose phosphorylase</fullName>
        <ecNumber evidence="8">2.4.1.7</ecNumber>
    </submittedName>
</protein>
<keyword evidence="3 8" id="KW-0808">Transferase</keyword>
<dbReference type="PIRSF" id="PIRSF003059">
    <property type="entry name" value="Sucrose_phosphorylase"/>
    <property type="match status" value="1"/>
</dbReference>
<sequence>MTSAGPATPDAWSAMGPQLITYADRFGGSLQGVRHLMDGPFQGAFAGLHILPFFVPYDGADAGFDPVDHTSVDSRLGDWQDITDLAARHTVMADAIVNHVSARSEAFRDVVEHGEDSDWAPMFLTYDAVFPDGATEEDLTRIYRPRPGLPFTPMTLGGRQRLVWTTFTPEQIDLNAAHPLGEAYLARVLSSLTSAGVRMVRLDAAGYVGKRAGTDCFMTDEAYAVMDRLSSWAHEQGAHILVEVHGHHTQQIEIARRVDLVYDFALPPLVLHTLMTGDTGPLAAWLRIRPENAVTVLDTHDGIGVIDIGPSQLAPGRPGLLSAEQIDNLVETIHANSGGSSRLATGAAASNLDLYQVNCTFYDALGQNDRAYLLARLLQLFVPGIPQIYYVGLMAGSNDLDLLSRTGVGRDVNRHHYTAHEVDEALKRPVVSTLLDVLRARNGHPAFAGNFTCTTDGPVMVLRWDSENGATAHLQADVSAMTFRARFSRRGDGDNGLDITEASLGPGQGSGMAVTSTGRGHPATSTGCQAGADAAGPRT</sequence>
<dbReference type="AlphaFoldDB" id="A0AB39QQC3"/>
<dbReference type="SUPFAM" id="SSF51445">
    <property type="entry name" value="(Trans)glycosidases"/>
    <property type="match status" value="1"/>
</dbReference>
<feature type="compositionally biased region" description="Polar residues" evidence="6">
    <location>
        <begin position="513"/>
        <end position="528"/>
    </location>
</feature>
<feature type="binding site" evidence="5">
    <location>
        <position position="243"/>
    </location>
    <ligand>
        <name>substrate</name>
    </ligand>
</feature>
<dbReference type="NCBIfam" id="TIGR03852">
    <property type="entry name" value="sucrose_gtfA"/>
    <property type="match status" value="1"/>
</dbReference>
<dbReference type="RefSeq" id="WP_369223513.1">
    <property type="nucleotide sequence ID" value="NZ_CP163441.1"/>
</dbReference>
<dbReference type="InterPro" id="IPR016377">
    <property type="entry name" value="Sucrose_GGa_phosphorylase-rel"/>
</dbReference>
<dbReference type="InterPro" id="IPR022527">
    <property type="entry name" value="Sucrose_phospho"/>
</dbReference>
<feature type="binding site" evidence="5">
    <location>
        <position position="410"/>
    </location>
    <ligand>
        <name>substrate</name>
    </ligand>
</feature>
<dbReference type="EMBL" id="CP163441">
    <property type="protein sequence ID" value="XDQ44642.1"/>
    <property type="molecule type" value="Genomic_DNA"/>
</dbReference>
<evidence type="ECO:0000259" key="7">
    <source>
        <dbReference type="SMART" id="SM00642"/>
    </source>
</evidence>
<proteinExistence type="inferred from homology"/>
<dbReference type="Gene3D" id="3.90.400.10">
    <property type="entry name" value="Oligo-1,6-glucosidase, Domain 2"/>
    <property type="match status" value="1"/>
</dbReference>
<evidence type="ECO:0000256" key="6">
    <source>
        <dbReference type="SAM" id="MobiDB-lite"/>
    </source>
</evidence>
<dbReference type="GO" id="GO:0009018">
    <property type="term" value="F:sucrose phosphorylase activity"/>
    <property type="evidence" value="ECO:0007669"/>
    <property type="project" value="UniProtKB-EC"/>
</dbReference>
<feature type="region of interest" description="Disordered" evidence="6">
    <location>
        <begin position="492"/>
        <end position="539"/>
    </location>
</feature>
<feature type="binding site" evidence="5">
    <location>
        <begin position="353"/>
        <end position="356"/>
    </location>
    <ligand>
        <name>substrate</name>
    </ligand>
</feature>
<feature type="domain" description="Glycosyl hydrolase family 13 catalytic" evidence="7">
    <location>
        <begin position="20"/>
        <end position="441"/>
    </location>
</feature>
<evidence type="ECO:0000256" key="4">
    <source>
        <dbReference type="PIRSR" id="PIRSR003059-1"/>
    </source>
</evidence>
<dbReference type="PANTHER" id="PTHR38784:SF1">
    <property type="entry name" value="SUCROSE PHOSPHORYLASE"/>
    <property type="match status" value="1"/>
</dbReference>
<dbReference type="GO" id="GO:0005975">
    <property type="term" value="P:carbohydrate metabolic process"/>
    <property type="evidence" value="ECO:0007669"/>
    <property type="project" value="InterPro"/>
</dbReference>
<name>A0AB39QQC3_9ACTN</name>
<dbReference type="Gene3D" id="3.20.20.80">
    <property type="entry name" value="Glycosidases"/>
    <property type="match status" value="1"/>
</dbReference>
<dbReference type="PANTHER" id="PTHR38784">
    <property type="entry name" value="SUCROSE PHOSPHORYLASE"/>
    <property type="match status" value="1"/>
</dbReference>
<feature type="active site" description="Nucleophile" evidence="4">
    <location>
        <position position="203"/>
    </location>
</feature>
<dbReference type="InterPro" id="IPR045857">
    <property type="entry name" value="O16G_dom_2"/>
</dbReference>
<organism evidence="8">
    <name type="scientific">Streptomyces sp. R39</name>
    <dbReference type="NCBI Taxonomy" id="3238631"/>
    <lineage>
        <taxon>Bacteria</taxon>
        <taxon>Bacillati</taxon>
        <taxon>Actinomycetota</taxon>
        <taxon>Actinomycetes</taxon>
        <taxon>Kitasatosporales</taxon>
        <taxon>Streptomycetaceae</taxon>
        <taxon>Streptomyces</taxon>
    </lineage>
</organism>
<dbReference type="InterPro" id="IPR017853">
    <property type="entry name" value="GH"/>
</dbReference>
<dbReference type="InterPro" id="IPR006047">
    <property type="entry name" value="GH13_cat_dom"/>
</dbReference>
<evidence type="ECO:0000256" key="5">
    <source>
        <dbReference type="PIRSR" id="PIRSR003059-2"/>
    </source>
</evidence>
<dbReference type="Pfam" id="PF00128">
    <property type="entry name" value="Alpha-amylase"/>
    <property type="match status" value="1"/>
</dbReference>
<feature type="binding site" evidence="5">
    <location>
        <begin position="300"/>
        <end position="301"/>
    </location>
    <ligand>
        <name>substrate</name>
    </ligand>
</feature>
<evidence type="ECO:0000313" key="8">
    <source>
        <dbReference type="EMBL" id="XDQ44642.1"/>
    </source>
</evidence>
<evidence type="ECO:0000256" key="3">
    <source>
        <dbReference type="ARBA" id="ARBA00022679"/>
    </source>
</evidence>
<feature type="binding site" evidence="5">
    <location>
        <position position="99"/>
    </location>
    <ligand>
        <name>substrate</name>
    </ligand>
</feature>
<feature type="binding site" evidence="5">
    <location>
        <begin position="201"/>
        <end position="203"/>
    </location>
    <ligand>
        <name>substrate</name>
    </ligand>
</feature>
<dbReference type="EC" id="2.4.1.7" evidence="8"/>
<gene>
    <name evidence="8" type="primary">gtfA</name>
    <name evidence="8" type="ORF">AB5J52_21550</name>
</gene>